<accession>A0A1B9G0U6</accession>
<gene>
    <name evidence="2" type="ORF">I302_06108</name>
</gene>
<sequence>MEASNESEQPDDKEGVWESCASGDEKEMSTMISNIETKSFVNPTFDDLSEDQRKRYCELRSIGESALVKICAIESPLTAQQEELKLCWETITGQMNPRESLSRGVAAQDGASSHTESEGTEATYDFIDVGEGTVPKRVHGVARAHGRVPAKTWISDSCSPSLTGKGL</sequence>
<feature type="region of interest" description="Disordered" evidence="1">
    <location>
        <begin position="99"/>
        <end position="121"/>
    </location>
</feature>
<reference evidence="2" key="1">
    <citation type="submission" date="2013-07" db="EMBL/GenBank/DDBJ databases">
        <title>The Genome Sequence of Cryptococcus bestiolae CBS10118.</title>
        <authorList>
            <consortium name="The Broad Institute Genome Sequencing Platform"/>
            <person name="Cuomo C."/>
            <person name="Litvintseva A."/>
            <person name="Chen Y."/>
            <person name="Heitman J."/>
            <person name="Sun S."/>
            <person name="Springer D."/>
            <person name="Dromer F."/>
            <person name="Young S.K."/>
            <person name="Zeng Q."/>
            <person name="Gargeya S."/>
            <person name="Fitzgerald M."/>
            <person name="Abouelleil A."/>
            <person name="Alvarado L."/>
            <person name="Berlin A.M."/>
            <person name="Chapman S.B."/>
            <person name="Dewar J."/>
            <person name="Goldberg J."/>
            <person name="Griggs A."/>
            <person name="Gujja S."/>
            <person name="Hansen M."/>
            <person name="Howarth C."/>
            <person name="Imamovic A."/>
            <person name="Larimer J."/>
            <person name="McCowan C."/>
            <person name="Murphy C."/>
            <person name="Pearson M."/>
            <person name="Priest M."/>
            <person name="Roberts A."/>
            <person name="Saif S."/>
            <person name="Shea T."/>
            <person name="Sykes S."/>
            <person name="Wortman J."/>
            <person name="Nusbaum C."/>
            <person name="Birren B."/>
        </authorList>
    </citation>
    <scope>NUCLEOTIDE SEQUENCE [LARGE SCALE GENOMIC DNA]</scope>
    <source>
        <strain evidence="2">CBS 10118</strain>
    </source>
</reference>
<dbReference type="EMBL" id="KI894022">
    <property type="protein sequence ID" value="OCF24647.1"/>
    <property type="molecule type" value="Genomic_DNA"/>
</dbReference>
<proteinExistence type="predicted"/>
<feature type="region of interest" description="Disordered" evidence="1">
    <location>
        <begin position="1"/>
        <end position="26"/>
    </location>
</feature>
<evidence type="ECO:0000256" key="1">
    <source>
        <dbReference type="SAM" id="MobiDB-lite"/>
    </source>
</evidence>
<dbReference type="AlphaFoldDB" id="A0A1B9G0U6"/>
<evidence type="ECO:0000313" key="2">
    <source>
        <dbReference type="EMBL" id="OCF24647.1"/>
    </source>
</evidence>
<dbReference type="VEuPathDB" id="FungiDB:I302_06108"/>
<reference evidence="2" key="2">
    <citation type="submission" date="2014-01" db="EMBL/GenBank/DDBJ databases">
        <title>Evolution of pathogenesis and genome organization in the Tremellales.</title>
        <authorList>
            <person name="Cuomo C."/>
            <person name="Litvintseva A."/>
            <person name="Heitman J."/>
            <person name="Chen Y."/>
            <person name="Sun S."/>
            <person name="Springer D."/>
            <person name="Dromer F."/>
            <person name="Young S."/>
            <person name="Zeng Q."/>
            <person name="Chapman S."/>
            <person name="Gujja S."/>
            <person name="Saif S."/>
            <person name="Birren B."/>
        </authorList>
    </citation>
    <scope>NUCLEOTIDE SEQUENCE</scope>
    <source>
        <strain evidence="2">CBS 10118</strain>
    </source>
</reference>
<protein>
    <submittedName>
        <fullName evidence="2">Uncharacterized protein</fullName>
    </submittedName>
</protein>
<name>A0A1B9G0U6_9TREE</name>
<organism evidence="2">
    <name type="scientific">Kwoniella bestiolae CBS 10118</name>
    <dbReference type="NCBI Taxonomy" id="1296100"/>
    <lineage>
        <taxon>Eukaryota</taxon>
        <taxon>Fungi</taxon>
        <taxon>Dikarya</taxon>
        <taxon>Basidiomycota</taxon>
        <taxon>Agaricomycotina</taxon>
        <taxon>Tremellomycetes</taxon>
        <taxon>Tremellales</taxon>
        <taxon>Cryptococcaceae</taxon>
        <taxon>Kwoniella</taxon>
    </lineage>
</organism>